<organism evidence="1 2">
    <name type="scientific">Anopheles minimus</name>
    <dbReference type="NCBI Taxonomy" id="112268"/>
    <lineage>
        <taxon>Eukaryota</taxon>
        <taxon>Metazoa</taxon>
        <taxon>Ecdysozoa</taxon>
        <taxon>Arthropoda</taxon>
        <taxon>Hexapoda</taxon>
        <taxon>Insecta</taxon>
        <taxon>Pterygota</taxon>
        <taxon>Neoptera</taxon>
        <taxon>Endopterygota</taxon>
        <taxon>Diptera</taxon>
        <taxon>Nematocera</taxon>
        <taxon>Culicoidea</taxon>
        <taxon>Culicidae</taxon>
        <taxon>Anophelinae</taxon>
        <taxon>Anopheles</taxon>
    </lineage>
</organism>
<evidence type="ECO:0000313" key="2">
    <source>
        <dbReference type="Proteomes" id="UP000075920"/>
    </source>
</evidence>
<proteinExistence type="predicted"/>
<protein>
    <submittedName>
        <fullName evidence="1">Uncharacterized protein</fullName>
    </submittedName>
</protein>
<dbReference type="VEuPathDB" id="VectorBase:AMIN014786"/>
<dbReference type="EnsemblMetazoa" id="AMIN014786-RA">
    <property type="protein sequence ID" value="AMIN014786-PA"/>
    <property type="gene ID" value="AMIN014786"/>
</dbReference>
<evidence type="ECO:0000313" key="1">
    <source>
        <dbReference type="EnsemblMetazoa" id="AMIN014786-PA"/>
    </source>
</evidence>
<keyword evidence="2" id="KW-1185">Reference proteome</keyword>
<reference evidence="2" key="1">
    <citation type="submission" date="2013-03" db="EMBL/GenBank/DDBJ databases">
        <title>The Genome Sequence of Anopheles minimus MINIMUS1.</title>
        <authorList>
            <consortium name="The Broad Institute Genomics Platform"/>
            <person name="Neafsey D.E."/>
            <person name="Walton C."/>
            <person name="Walker B."/>
            <person name="Young S.K."/>
            <person name="Zeng Q."/>
            <person name="Gargeya S."/>
            <person name="Fitzgerald M."/>
            <person name="Haas B."/>
            <person name="Abouelleil A."/>
            <person name="Allen A.W."/>
            <person name="Alvarado L."/>
            <person name="Arachchi H.M."/>
            <person name="Berlin A.M."/>
            <person name="Chapman S.B."/>
            <person name="Gainer-Dewar J."/>
            <person name="Goldberg J."/>
            <person name="Griggs A."/>
            <person name="Gujja S."/>
            <person name="Hansen M."/>
            <person name="Howarth C."/>
            <person name="Imamovic A."/>
            <person name="Ireland A."/>
            <person name="Larimer J."/>
            <person name="McCowan C."/>
            <person name="Murphy C."/>
            <person name="Pearson M."/>
            <person name="Poon T.W."/>
            <person name="Priest M."/>
            <person name="Roberts A."/>
            <person name="Saif S."/>
            <person name="Shea T."/>
            <person name="Sisk P."/>
            <person name="Sykes S."/>
            <person name="Wortman J."/>
            <person name="Nusbaum C."/>
            <person name="Birren B."/>
        </authorList>
    </citation>
    <scope>NUCLEOTIDE SEQUENCE [LARGE SCALE GENOMIC DNA]</scope>
    <source>
        <strain evidence="2">MINIMUS1</strain>
    </source>
</reference>
<accession>A0A182WQ57</accession>
<reference evidence="1" key="2">
    <citation type="submission" date="2020-05" db="UniProtKB">
        <authorList>
            <consortium name="EnsemblMetazoa"/>
        </authorList>
    </citation>
    <scope>IDENTIFICATION</scope>
    <source>
        <strain evidence="1">MINIMUS1</strain>
    </source>
</reference>
<dbReference type="Proteomes" id="UP000075920">
    <property type="component" value="Unassembled WGS sequence"/>
</dbReference>
<name>A0A182WQ57_9DIPT</name>
<sequence>MENEEDRKSALGSWKSVMEVRAPHSAQVRRFRLKLTTGRKGNRDHSENCAAMVTFKLGF</sequence>
<dbReference type="AlphaFoldDB" id="A0A182WQ57"/>